<evidence type="ECO:0000259" key="3">
    <source>
        <dbReference type="PROSITE" id="PS51194"/>
    </source>
</evidence>
<dbReference type="GO" id="GO:0016787">
    <property type="term" value="F:hydrolase activity"/>
    <property type="evidence" value="ECO:0007669"/>
    <property type="project" value="UniProtKB-KW"/>
</dbReference>
<reference evidence="4 5" key="1">
    <citation type="submission" date="2014-02" db="EMBL/GenBank/DDBJ databases">
        <title>Draft genome sequence of Lysinibacillus massiliensis CCUG 49529.</title>
        <authorList>
            <person name="Zhang F."/>
            <person name="Wang G."/>
            <person name="Zhang L."/>
        </authorList>
    </citation>
    <scope>NUCLEOTIDE SEQUENCE [LARGE SCALE GENOMIC DNA]</scope>
    <source>
        <strain evidence="4 5">CCUG 49529</strain>
    </source>
</reference>
<proteinExistence type="predicted"/>
<dbReference type="Gene3D" id="3.40.50.10810">
    <property type="entry name" value="Tandem AAA-ATPase domain"/>
    <property type="match status" value="1"/>
</dbReference>
<dbReference type="SMART" id="SM00490">
    <property type="entry name" value="HELICc"/>
    <property type="match status" value="1"/>
</dbReference>
<dbReference type="Proteomes" id="UP000030595">
    <property type="component" value="Unassembled WGS sequence"/>
</dbReference>
<dbReference type="SMART" id="SM00487">
    <property type="entry name" value="DEXDc"/>
    <property type="match status" value="1"/>
</dbReference>
<organism evidence="4 5">
    <name type="scientific">Ureibacillus massiliensis 4400831 = CIP 108448 = CCUG 49529</name>
    <dbReference type="NCBI Taxonomy" id="1211035"/>
    <lineage>
        <taxon>Bacteria</taxon>
        <taxon>Bacillati</taxon>
        <taxon>Bacillota</taxon>
        <taxon>Bacilli</taxon>
        <taxon>Bacillales</taxon>
        <taxon>Caryophanaceae</taxon>
        <taxon>Ureibacillus</taxon>
    </lineage>
</organism>
<keyword evidence="4" id="KW-0067">ATP-binding</keyword>
<name>A0A0A3J645_9BACL</name>
<sequence>MIDDVRNATPFAKTLRLKIDQQESGFYTVKAFSDENLVRPVSTWSHQLFYRYEPNFFGLYANVENDVLYLSSAEFMDLLSPKYIHPFVQLQGANEESEKLIGVVKALQLLWNSSALWDYAVFQEDELVFELPSMFGEDAHVKSSLGSIDVDLAELSEILSVATKQKLAFSGLMIEDIPSLLPFFKEGGWPLNNERSVGDVRVALRLSEPEEDSEMWLLETVISNVKTAKVWTPAVRKRHLPIADTLPEKWMPYADEIVSLQKQILDLIQIEGANISSDFANQFLYIELEDPDVRKLLRNDFAKLQALGFEVILPAWLKELKQTRLRVRVSANNMTTRKVAGLDDILTFKWNLSVGGSQISEEQFRQMVNEKREFVRIGNEWFRLDAEWMNGIRELMDKAEQENWTVRELLFRELPEELTAPAEEESADEDDALRDDPLFAFEMQRSLKTYVDQLSEKKGLPAVAVPSTLQAELRPYQQEGFEWLVFMREQKFGAVLADDMGLGKTVQLISYVLHTVNELEVHDPAIIVCPTSVLGNWQKELERFAPSLRVSTHYSSSRAKDDEFVGYIHEAQPNVVLTTYGTVSQDVEFLERVNWSTIVLDEAQNIKNMQTLQSRAIRRLMGDHHIALTGTPIENRLSELWAIFDFIHKGYLGSFGKFQEQYILPIERDESDRHKEILRMKIRPFLLRRTKNDPDLQLNLPDKLEAKKYCPLTSEQAALYEGYIQDTLVGMESMSGFEKKGRILQMLSKLKQLCNHPALYLKEPFEDATVMMERSVKLKSIVELASEIVENGEQCLIFTQYIGMGHLLQHCFSELLDVDVPFLTGSMPKSQRDRLVDAFQAGEFPIFLLSLKAGGTGLNLTAASHVLHADRWWNPAVENQATDRAYRIGQTQFVQVHKFITIGTIEEKIDKMIELKSALSEELIQSSNWLTELQDEELLDLLTLDADVVRS</sequence>
<evidence type="ECO:0000256" key="1">
    <source>
        <dbReference type="ARBA" id="ARBA00022801"/>
    </source>
</evidence>
<dbReference type="GO" id="GO:0005524">
    <property type="term" value="F:ATP binding"/>
    <property type="evidence" value="ECO:0007669"/>
    <property type="project" value="InterPro"/>
</dbReference>
<dbReference type="PANTHER" id="PTHR45629:SF7">
    <property type="entry name" value="DNA EXCISION REPAIR PROTEIN ERCC-6-RELATED"/>
    <property type="match status" value="1"/>
</dbReference>
<dbReference type="Gene3D" id="3.40.50.300">
    <property type="entry name" value="P-loop containing nucleotide triphosphate hydrolases"/>
    <property type="match status" value="1"/>
</dbReference>
<dbReference type="PROSITE" id="PS51194">
    <property type="entry name" value="HELICASE_CTER"/>
    <property type="match status" value="1"/>
</dbReference>
<protein>
    <submittedName>
        <fullName evidence="4">Helicase</fullName>
    </submittedName>
</protein>
<keyword evidence="4" id="KW-0347">Helicase</keyword>
<dbReference type="EMBL" id="JPVQ01000001">
    <property type="protein sequence ID" value="KGR92509.1"/>
    <property type="molecule type" value="Genomic_DNA"/>
</dbReference>
<feature type="domain" description="Helicase C-terminal" evidence="3">
    <location>
        <begin position="780"/>
        <end position="934"/>
    </location>
</feature>
<dbReference type="FunFam" id="3.40.50.300:FF:000533">
    <property type="entry name" value="Helicase, Snf2 family"/>
    <property type="match status" value="1"/>
</dbReference>
<dbReference type="InterPro" id="IPR014001">
    <property type="entry name" value="Helicase_ATP-bd"/>
</dbReference>
<dbReference type="CDD" id="cd18793">
    <property type="entry name" value="SF2_C_SNF"/>
    <property type="match status" value="1"/>
</dbReference>
<evidence type="ECO:0000313" key="5">
    <source>
        <dbReference type="Proteomes" id="UP000030595"/>
    </source>
</evidence>
<dbReference type="GO" id="GO:0015616">
    <property type="term" value="F:DNA translocase activity"/>
    <property type="evidence" value="ECO:0007669"/>
    <property type="project" value="TreeGrafter"/>
</dbReference>
<dbReference type="InterPro" id="IPR027417">
    <property type="entry name" value="P-loop_NTPase"/>
</dbReference>
<dbReference type="InterPro" id="IPR038718">
    <property type="entry name" value="SNF2-like_sf"/>
</dbReference>
<comment type="caution">
    <text evidence="4">The sequence shown here is derived from an EMBL/GenBank/DDBJ whole genome shotgun (WGS) entry which is preliminary data.</text>
</comment>
<dbReference type="AlphaFoldDB" id="A0A0A3J645"/>
<dbReference type="eggNOG" id="COG0553">
    <property type="taxonomic scope" value="Bacteria"/>
</dbReference>
<dbReference type="GO" id="GO:0004386">
    <property type="term" value="F:helicase activity"/>
    <property type="evidence" value="ECO:0007669"/>
    <property type="project" value="UniProtKB-KW"/>
</dbReference>
<dbReference type="SUPFAM" id="SSF52540">
    <property type="entry name" value="P-loop containing nucleoside triphosphate hydrolases"/>
    <property type="match status" value="2"/>
</dbReference>
<keyword evidence="5" id="KW-1185">Reference proteome</keyword>
<gene>
    <name evidence="4" type="ORF">CD30_01500</name>
</gene>
<dbReference type="Pfam" id="PF00176">
    <property type="entry name" value="SNF2-rel_dom"/>
    <property type="match status" value="1"/>
</dbReference>
<dbReference type="RefSeq" id="WP_036171353.1">
    <property type="nucleotide sequence ID" value="NZ_AVCZ01000001.1"/>
</dbReference>
<dbReference type="InterPro" id="IPR049730">
    <property type="entry name" value="SNF2/RAD54-like_C"/>
</dbReference>
<keyword evidence="1" id="KW-0378">Hydrolase</keyword>
<dbReference type="OrthoDB" id="9760715at2"/>
<dbReference type="InterPro" id="IPR000330">
    <property type="entry name" value="SNF2_N"/>
</dbReference>
<dbReference type="Pfam" id="PF00271">
    <property type="entry name" value="Helicase_C"/>
    <property type="match status" value="1"/>
</dbReference>
<dbReference type="InterPro" id="IPR001650">
    <property type="entry name" value="Helicase_C-like"/>
</dbReference>
<evidence type="ECO:0000313" key="4">
    <source>
        <dbReference type="EMBL" id="KGR92509.1"/>
    </source>
</evidence>
<feature type="domain" description="Helicase ATP-binding" evidence="2">
    <location>
        <begin position="485"/>
        <end position="650"/>
    </location>
</feature>
<dbReference type="PROSITE" id="PS51192">
    <property type="entry name" value="HELICASE_ATP_BIND_1"/>
    <property type="match status" value="1"/>
</dbReference>
<evidence type="ECO:0000259" key="2">
    <source>
        <dbReference type="PROSITE" id="PS51192"/>
    </source>
</evidence>
<keyword evidence="4" id="KW-0547">Nucleotide-binding</keyword>
<dbReference type="CDD" id="cd18012">
    <property type="entry name" value="DEXQc_arch_SWI2_SNF2"/>
    <property type="match status" value="1"/>
</dbReference>
<dbReference type="InterPro" id="IPR050496">
    <property type="entry name" value="SNF2_RAD54_helicase_repair"/>
</dbReference>
<dbReference type="InterPro" id="IPR022138">
    <property type="entry name" value="DUF3670"/>
</dbReference>
<accession>A0A0A3J645</accession>
<dbReference type="Pfam" id="PF12419">
    <property type="entry name" value="DUF3670"/>
    <property type="match status" value="1"/>
</dbReference>
<dbReference type="PANTHER" id="PTHR45629">
    <property type="entry name" value="SNF2/RAD54 FAMILY MEMBER"/>
    <property type="match status" value="1"/>
</dbReference>